<dbReference type="InterPro" id="IPR045351">
    <property type="entry name" value="DUF6531"/>
</dbReference>
<gene>
    <name evidence="4" type="ORF">LJ755_13005</name>
    <name evidence="5" type="ORF">MUK71_01990</name>
</gene>
<dbReference type="InterPro" id="IPR031325">
    <property type="entry name" value="RHS_repeat"/>
</dbReference>
<evidence type="ECO:0000313" key="6">
    <source>
        <dbReference type="Proteomes" id="UP000829758"/>
    </source>
</evidence>
<keyword evidence="6" id="KW-1185">Reference proteome</keyword>
<dbReference type="SUPFAM" id="SSF69304">
    <property type="entry name" value="Tricorn protease N-terminal domain"/>
    <property type="match status" value="2"/>
</dbReference>
<dbReference type="NCBIfam" id="TIGR03696">
    <property type="entry name" value="Rhs_assc_core"/>
    <property type="match status" value="1"/>
</dbReference>
<reference evidence="4" key="1">
    <citation type="submission" date="2021-10" db="EMBL/GenBank/DDBJ databases">
        <title>Novel species in genus Arthrobacter.</title>
        <authorList>
            <person name="Liu Y."/>
        </authorList>
    </citation>
    <scope>NUCLEOTIDE SEQUENCE</scope>
    <source>
        <strain evidence="6">zg-Y462</strain>
        <strain evidence="4">Zg-Y462</strain>
    </source>
</reference>
<sequence>MDSDVVEMKLLPESPAGYGGGPFNFAKAREVATAFDNEAVRIYGQSGSRTALVAEGKTDFQGYFSRLFETNAATAAKSAGDLAGALSSVAGLVREVIFYAEQENNRRKENNEYVRDYRNRNGWEKFLDWWNGGVDGEQPPNTEPLPGPTFSSVAPVVGIRNDPTPGSGGYGGGTSSARPENLWNFAAGSRRLDDELKNALTTLERLLEEFKEQCMWGAVDASGVMRAYQDYLGANENDARWADLVAGAFSSAGNNGGVSVVSDAALAASLAAAGIDIARDGLTIDPPKAYGAIPTTGYANDPVNTATGNFIEPETDLACAGASSNLVLSRMYNSLAPQEAPGVFGPGWSSVLDQHLVLSDEGGRWILADGRAVDFPREGEAWARAVGENYWLTREPAAAGPWSELSLPEGNAEILLVKNNEGSWWAYTQAGVWLGAGSGPGRTMSVHREDSSDDTGVPGRVTRLSHVRGRFIDVEYVNGRAAVVRASDGRRAEYGYDDAGRLISVTTETGTRTYRWNDAGLIDAVYSAAGVLEAENTYDEQGRVILQLTQHGRRTRFAYLPGRVTVVSDEDGTRSNSWIADTKGRLVGVLDSHDQRQSMAYDRHGNLVSLTERDGSVTVHAYDDRGRRIRTVTPEGADLTYGWDEQDRITTVVTESGSVVTYEYADDLTRDPAVILDPLGGRTELTWEGGLLTRITDPVGVTVAFEHDVYGDLVATRNALGETARILRDSAGRPLESVMPSGAATRFTYNAAGLLVRREEADGAVWTFEHDAAGRITASIAPDGGRTELQYAANGELVRTIDPLGRTNERVFDELGNVTAAILPDGARWGFTHDSLSRLTGVTDPDGHDWVREYDRIGHLTAVVDPTGVRAEARTDRKGGRSSVSSAFATSGYSFDAYGRPIREEAEDGSAKLVTYDAAGNPVELVDGEGGLTRLGRDVSGKIISVTSPSGAVTRYEYDICGRPWKTVDPLGAVTELVYDADQRVAARILPTGEAETFEYDLCGRLVLRLTPGQGNARYGYDKAGRLNFSQDSWYGTRRFRYNAAGELVETVNGVGGRTRFEYDLRGRLVRVTDPLGGVTTRTYTETDKVESVSDPLGRVTTATYDPAGRQLSQTDPDGNTTTWVYDAAGREESTSYNGKLLASAHHDGLNRRVVVTDYTGADGLTVEHELGFNRRGQLVSRTRGGQGLSWNYDADGNRTSFTDAAGTTTTYLRDAVGRVTTVRNPRLGEAVFAYDPAGRLTGATAGELVQEWEYRNGYIAEHTRTDRAETDSPSETTLIGRDGDGRITGLTRAGAVTRYGYDNAGQLVAAATTGSSATSVFEWEYDAGGRLVREMTPDGPRTYNYDAAGQLTAVTNQDGSRTEYVHDGLGRRSRLIGPDGSWTEYAWGPTGYLQVALDRTPDGTETRRHEVWVDALGELSSVDGCPVWWDSASSIPALAGFGSEQVLTLPGGVTGMGEGWLAPGWRAARATDQADPWAVLGASVIPGPGMVSGSGSGLSGMAGGLPAGIGLTADGGLDIAGLEWLGARAYDPAARGFLSTDPLAPVLGAGWDGNPYSYAGNNPLNASDPTGLSPLTDAELADFQKSLGSHWEYVAAGAAVALGVALMFTGVGGPVGVALIGAASGALISGGMSIATSKAQNGTVDWAQAGKDALVGGLGGLAGGVAAGALTKGAVAAARTASASGASQAVQTAIRKATSSTVRGVLSAGVSGATSGVADYRLNTPDGERTAGGYIQAGGVGFVVNAGFGYGSGKLSEVATARLPIPPLPPGANAHVAPTSPWAPIVEDAVGRVAGVTQAVIEETIDAGGIPSSEDLVPAIISGGLNGSGGPIVQHHELPN</sequence>
<dbReference type="NCBIfam" id="TIGR01643">
    <property type="entry name" value="YD_repeat_2x"/>
    <property type="match status" value="12"/>
</dbReference>
<evidence type="ECO:0000259" key="2">
    <source>
        <dbReference type="Pfam" id="PF20148"/>
    </source>
</evidence>
<dbReference type="RefSeq" id="WP_227929366.1">
    <property type="nucleotide sequence ID" value="NZ_CP094984.1"/>
</dbReference>
<dbReference type="InterPro" id="IPR050708">
    <property type="entry name" value="T6SS_VgrG/RHS"/>
</dbReference>
<evidence type="ECO:0000256" key="1">
    <source>
        <dbReference type="ARBA" id="ARBA00022737"/>
    </source>
</evidence>
<dbReference type="Pfam" id="PF20148">
    <property type="entry name" value="DUF6531"/>
    <property type="match status" value="1"/>
</dbReference>
<dbReference type="PANTHER" id="PTHR32305">
    <property type="match status" value="1"/>
</dbReference>
<dbReference type="Proteomes" id="UP000829758">
    <property type="component" value="Chromosome"/>
</dbReference>
<feature type="domain" description="DUF6531" evidence="2">
    <location>
        <begin position="301"/>
        <end position="375"/>
    </location>
</feature>
<keyword evidence="1" id="KW-0677">Repeat</keyword>
<dbReference type="Pfam" id="PF05593">
    <property type="entry name" value="RHS_repeat"/>
    <property type="match status" value="6"/>
</dbReference>
<proteinExistence type="predicted"/>
<accession>A0A9X1MAA3</accession>
<dbReference type="Gene3D" id="2.180.10.10">
    <property type="entry name" value="RHS repeat-associated core"/>
    <property type="match status" value="4"/>
</dbReference>
<evidence type="ECO:0000313" key="7">
    <source>
        <dbReference type="Proteomes" id="UP001155145"/>
    </source>
</evidence>
<evidence type="ECO:0000313" key="4">
    <source>
        <dbReference type="EMBL" id="MCC3273645.1"/>
    </source>
</evidence>
<dbReference type="EMBL" id="CP094984">
    <property type="protein sequence ID" value="UON92450.1"/>
    <property type="molecule type" value="Genomic_DNA"/>
</dbReference>
<dbReference type="Pfam" id="PF25023">
    <property type="entry name" value="TEN_YD-shell"/>
    <property type="match status" value="2"/>
</dbReference>
<dbReference type="EMBL" id="JAJFZT010000008">
    <property type="protein sequence ID" value="MCC3273645.1"/>
    <property type="molecule type" value="Genomic_DNA"/>
</dbReference>
<protein>
    <submittedName>
        <fullName evidence="4">DUF6531 domain-containing protein</fullName>
    </submittedName>
</protein>
<feature type="domain" description="Teneurin-like YD-shell" evidence="3">
    <location>
        <begin position="889"/>
        <end position="1024"/>
    </location>
</feature>
<dbReference type="Proteomes" id="UP001155145">
    <property type="component" value="Unassembled WGS sequence"/>
</dbReference>
<dbReference type="InterPro" id="IPR022385">
    <property type="entry name" value="Rhs_assc_core"/>
</dbReference>
<name>A0A9X1MAA3_9MICC</name>
<evidence type="ECO:0000313" key="5">
    <source>
        <dbReference type="EMBL" id="UON92450.1"/>
    </source>
</evidence>
<feature type="domain" description="Teneurin-like YD-shell" evidence="3">
    <location>
        <begin position="483"/>
        <end position="616"/>
    </location>
</feature>
<dbReference type="PANTHER" id="PTHR32305:SF15">
    <property type="entry name" value="PROTEIN RHSA-RELATED"/>
    <property type="match status" value="1"/>
</dbReference>
<evidence type="ECO:0000259" key="3">
    <source>
        <dbReference type="Pfam" id="PF25023"/>
    </source>
</evidence>
<dbReference type="InterPro" id="IPR056823">
    <property type="entry name" value="TEN-like_YD-shell"/>
</dbReference>
<dbReference type="InterPro" id="IPR006530">
    <property type="entry name" value="YD"/>
</dbReference>
<dbReference type="SUPFAM" id="SSF50960">
    <property type="entry name" value="TolB, C-terminal domain"/>
    <property type="match status" value="1"/>
</dbReference>
<organism evidence="4 7">
    <name type="scientific">Arthrobacter zhangbolii</name>
    <dbReference type="NCBI Taxonomy" id="2886936"/>
    <lineage>
        <taxon>Bacteria</taxon>
        <taxon>Bacillati</taxon>
        <taxon>Actinomycetota</taxon>
        <taxon>Actinomycetes</taxon>
        <taxon>Micrococcales</taxon>
        <taxon>Micrococcaceae</taxon>
        <taxon>Arthrobacter</taxon>
    </lineage>
</organism>